<evidence type="ECO:0000256" key="6">
    <source>
        <dbReference type="ARBA" id="ARBA00023136"/>
    </source>
</evidence>
<gene>
    <name evidence="9" type="ORF">SAMN05443429_101448</name>
</gene>
<dbReference type="InterPro" id="IPR035952">
    <property type="entry name" value="Rhomboid-like_sf"/>
</dbReference>
<feature type="domain" description="Peptidase S54 rhomboid" evidence="8">
    <location>
        <begin position="48"/>
        <end position="201"/>
    </location>
</feature>
<dbReference type="GO" id="GO:0016020">
    <property type="term" value="C:membrane"/>
    <property type="evidence" value="ECO:0007669"/>
    <property type="project" value="UniProtKB-SubCell"/>
</dbReference>
<feature type="transmembrane region" description="Helical" evidence="7">
    <location>
        <begin position="88"/>
        <end position="109"/>
    </location>
</feature>
<dbReference type="InterPro" id="IPR022764">
    <property type="entry name" value="Peptidase_S54_rhomboid_dom"/>
</dbReference>
<dbReference type="SUPFAM" id="SSF144091">
    <property type="entry name" value="Rhomboid-like"/>
    <property type="match status" value="1"/>
</dbReference>
<comment type="subcellular location">
    <subcellularLocation>
        <location evidence="1">Membrane</location>
        <topology evidence="1">Multi-pass membrane protein</topology>
    </subcellularLocation>
</comment>
<dbReference type="RefSeq" id="WP_073177876.1">
    <property type="nucleotide sequence ID" value="NZ_FQYI01000001.1"/>
</dbReference>
<keyword evidence="5 7" id="KW-1133">Transmembrane helix</keyword>
<dbReference type="STRING" id="1118202.SAMN05443429_101448"/>
<sequence>MFDNQAPITKNIILLNSVIFALMYLPLPAAHQLLVSFPAYFPLSPYFRWWQVITHMFMHGSLMHILFNMLTLLSFGPTIERLFGGKRFTLLYFLSGLGAFLLFNLWNYYLYTQAAGTAEGDAILNTPMVGASGAIFGVMTAFATLFPDTKLYFMFIPVPISAKYILPVIIVVSIYLGFSDQMSGIAHFAHVGGAIVGWIMARSWKKKLPQHNFYR</sequence>
<evidence type="ECO:0000313" key="10">
    <source>
        <dbReference type="Proteomes" id="UP000184335"/>
    </source>
</evidence>
<evidence type="ECO:0000256" key="5">
    <source>
        <dbReference type="ARBA" id="ARBA00022989"/>
    </source>
</evidence>
<evidence type="ECO:0000256" key="4">
    <source>
        <dbReference type="ARBA" id="ARBA00022801"/>
    </source>
</evidence>
<feature type="transmembrane region" description="Helical" evidence="7">
    <location>
        <begin position="12"/>
        <end position="29"/>
    </location>
</feature>
<dbReference type="Pfam" id="PF01694">
    <property type="entry name" value="Rhomboid"/>
    <property type="match status" value="1"/>
</dbReference>
<dbReference type="PANTHER" id="PTHR43731:SF14">
    <property type="entry name" value="PRESENILIN-ASSOCIATED RHOMBOID-LIKE PROTEIN, MITOCHONDRIAL"/>
    <property type="match status" value="1"/>
</dbReference>
<dbReference type="GO" id="GO:0004252">
    <property type="term" value="F:serine-type endopeptidase activity"/>
    <property type="evidence" value="ECO:0007669"/>
    <property type="project" value="InterPro"/>
</dbReference>
<keyword evidence="10" id="KW-1185">Reference proteome</keyword>
<evidence type="ECO:0000313" key="9">
    <source>
        <dbReference type="EMBL" id="SHI41027.1"/>
    </source>
</evidence>
<feature type="transmembrane region" description="Helical" evidence="7">
    <location>
        <begin position="129"/>
        <end position="146"/>
    </location>
</feature>
<dbReference type="GO" id="GO:0006508">
    <property type="term" value="P:proteolysis"/>
    <property type="evidence" value="ECO:0007669"/>
    <property type="project" value="UniProtKB-KW"/>
</dbReference>
<proteinExistence type="inferred from homology"/>
<dbReference type="EMBL" id="FQYI01000001">
    <property type="protein sequence ID" value="SHI41027.1"/>
    <property type="molecule type" value="Genomic_DNA"/>
</dbReference>
<keyword evidence="4" id="KW-0378">Hydrolase</keyword>
<feature type="transmembrane region" description="Helical" evidence="7">
    <location>
        <begin position="49"/>
        <end position="76"/>
    </location>
</feature>
<dbReference type="Proteomes" id="UP000184335">
    <property type="component" value="Unassembled WGS sequence"/>
</dbReference>
<accession>A0A1M6AX55</accession>
<keyword evidence="3 7" id="KW-0812">Transmembrane</keyword>
<dbReference type="AlphaFoldDB" id="A0A1M6AX55"/>
<protein>
    <submittedName>
        <fullName evidence="9">Membrane associated serine protease, rhomboid family</fullName>
    </submittedName>
</protein>
<dbReference type="InterPro" id="IPR050925">
    <property type="entry name" value="Rhomboid_protease_S54"/>
</dbReference>
<organism evidence="9 10">
    <name type="scientific">Cruoricaptor ignavus</name>
    <dbReference type="NCBI Taxonomy" id="1118202"/>
    <lineage>
        <taxon>Bacteria</taxon>
        <taxon>Pseudomonadati</taxon>
        <taxon>Bacteroidota</taxon>
        <taxon>Flavobacteriia</taxon>
        <taxon>Flavobacteriales</taxon>
        <taxon>Weeksellaceae</taxon>
        <taxon>Cruoricaptor</taxon>
    </lineage>
</organism>
<dbReference type="Gene3D" id="1.20.1540.10">
    <property type="entry name" value="Rhomboid-like"/>
    <property type="match status" value="1"/>
</dbReference>
<evidence type="ECO:0000256" key="7">
    <source>
        <dbReference type="SAM" id="Phobius"/>
    </source>
</evidence>
<keyword evidence="6 7" id="KW-0472">Membrane</keyword>
<evidence type="ECO:0000256" key="3">
    <source>
        <dbReference type="ARBA" id="ARBA00022692"/>
    </source>
</evidence>
<comment type="similarity">
    <text evidence="2">Belongs to the peptidase S54 family.</text>
</comment>
<dbReference type="OrthoDB" id="9807874at2"/>
<evidence type="ECO:0000256" key="2">
    <source>
        <dbReference type="ARBA" id="ARBA00009045"/>
    </source>
</evidence>
<reference evidence="9 10" key="1">
    <citation type="submission" date="2016-11" db="EMBL/GenBank/DDBJ databases">
        <authorList>
            <person name="Jaros S."/>
            <person name="Januszkiewicz K."/>
            <person name="Wedrychowicz H."/>
        </authorList>
    </citation>
    <scope>NUCLEOTIDE SEQUENCE [LARGE SCALE GENOMIC DNA]</scope>
    <source>
        <strain evidence="9 10">DSM 25479</strain>
    </source>
</reference>
<feature type="transmembrane region" description="Helical" evidence="7">
    <location>
        <begin position="184"/>
        <end position="201"/>
    </location>
</feature>
<feature type="transmembrane region" description="Helical" evidence="7">
    <location>
        <begin position="153"/>
        <end position="178"/>
    </location>
</feature>
<keyword evidence="9" id="KW-0645">Protease</keyword>
<dbReference type="SMART" id="SM01160">
    <property type="entry name" value="DUF1751"/>
    <property type="match status" value="1"/>
</dbReference>
<evidence type="ECO:0000259" key="8">
    <source>
        <dbReference type="Pfam" id="PF01694"/>
    </source>
</evidence>
<name>A0A1M6AX55_9FLAO</name>
<dbReference type="PANTHER" id="PTHR43731">
    <property type="entry name" value="RHOMBOID PROTEASE"/>
    <property type="match status" value="1"/>
</dbReference>
<evidence type="ECO:0000256" key="1">
    <source>
        <dbReference type="ARBA" id="ARBA00004141"/>
    </source>
</evidence>